<feature type="region of interest" description="Disordered" evidence="7">
    <location>
        <begin position="1"/>
        <end position="25"/>
    </location>
</feature>
<dbReference type="OrthoDB" id="9803188at2"/>
<dbReference type="Gene3D" id="3.30.160.60">
    <property type="entry name" value="Classic Zinc Finger"/>
    <property type="match status" value="1"/>
</dbReference>
<evidence type="ECO:0000259" key="8">
    <source>
        <dbReference type="PROSITE" id="PS51898"/>
    </source>
</evidence>
<dbReference type="SUPFAM" id="SSF56349">
    <property type="entry name" value="DNA breaking-rejoining enzymes"/>
    <property type="match status" value="1"/>
</dbReference>
<gene>
    <name evidence="10" type="ORF">FXF36_04245</name>
</gene>
<dbReference type="GO" id="GO:0008907">
    <property type="term" value="F:integrase activity"/>
    <property type="evidence" value="ECO:0007669"/>
    <property type="project" value="InterPro"/>
</dbReference>
<feature type="domain" description="Tyr recombinase" evidence="8">
    <location>
        <begin position="185"/>
        <end position="408"/>
    </location>
</feature>
<keyword evidence="3" id="KW-0229">DNA integration</keyword>
<dbReference type="SUPFAM" id="SSF54171">
    <property type="entry name" value="DNA-binding domain"/>
    <property type="match status" value="1"/>
</dbReference>
<dbReference type="Gene3D" id="1.10.443.10">
    <property type="entry name" value="Intergrase catalytic core"/>
    <property type="match status" value="1"/>
</dbReference>
<name>A0A5P6VP60_PSEXY</name>
<dbReference type="CDD" id="cd01189">
    <property type="entry name" value="INT_ICEBs1_C_like"/>
    <property type="match status" value="1"/>
</dbReference>
<sequence>MSRPSKSDKRKDKDGYVLRKGESQKKGDGRYVYTYTDGYKKRRYVYARTLVELRELEKKIRDDMTFDLDYSAASRMTLNDLFDRYIKQKYNLKPSTKLNYINNYRNHVRDGFGKKRIVDIRYTDIKIFYHELLVDKKLSISTVENINNAIHPAFKMAIRDQLLIRNPTDDIMGEIKKSKEFKSPEKRIALSIPEQKSFMQFLYNSPEYKGWYPIIAVLVGTGMRISECLGLRWEDVDMKERLISVNHTLEYRPIEEHGRCEKHIETPKTDAGERTIPIFDEVFEAILLEYQYQKCLGFCKEEIDGYSGFVFSTAENKTYLQTAVNNGIHRAVKAHNAQEKIKADLEGRDPIIVPDISAHNLRHTFCTRLCEVEQNLKVIMSIMGHSDIRTTMEIYAEVKKEKKQEVLSNLQGKIIIS</sequence>
<keyword evidence="4 6" id="KW-0238">DNA-binding</keyword>
<feature type="domain" description="Core-binding (CB)" evidence="9">
    <location>
        <begin position="76"/>
        <end position="158"/>
    </location>
</feature>
<dbReference type="PANTHER" id="PTHR30349:SF41">
    <property type="entry name" value="INTEGRASE_RECOMBINASE PROTEIN MJ0367-RELATED"/>
    <property type="match status" value="1"/>
</dbReference>
<evidence type="ECO:0000313" key="10">
    <source>
        <dbReference type="EMBL" id="QFJ54138.1"/>
    </source>
</evidence>
<evidence type="ECO:0000259" key="9">
    <source>
        <dbReference type="PROSITE" id="PS51900"/>
    </source>
</evidence>
<evidence type="ECO:0000256" key="6">
    <source>
        <dbReference type="PROSITE-ProRule" id="PRU01248"/>
    </source>
</evidence>
<dbReference type="InterPro" id="IPR004107">
    <property type="entry name" value="Integrase_SAM-like_N"/>
</dbReference>
<evidence type="ECO:0000313" key="11">
    <source>
        <dbReference type="Proteomes" id="UP000327030"/>
    </source>
</evidence>
<dbReference type="PANTHER" id="PTHR30349">
    <property type="entry name" value="PHAGE INTEGRASE-RELATED"/>
    <property type="match status" value="1"/>
</dbReference>
<dbReference type="PROSITE" id="PS51898">
    <property type="entry name" value="TYR_RECOMBINASE"/>
    <property type="match status" value="1"/>
</dbReference>
<dbReference type="EMBL" id="CP043028">
    <property type="protein sequence ID" value="QFJ54138.1"/>
    <property type="molecule type" value="Genomic_DNA"/>
</dbReference>
<dbReference type="InterPro" id="IPR002104">
    <property type="entry name" value="Integrase_catalytic"/>
</dbReference>
<dbReference type="InterPro" id="IPR013762">
    <property type="entry name" value="Integrase-like_cat_sf"/>
</dbReference>
<dbReference type="GO" id="GO:0006310">
    <property type="term" value="P:DNA recombination"/>
    <property type="evidence" value="ECO:0007669"/>
    <property type="project" value="UniProtKB-KW"/>
</dbReference>
<dbReference type="Proteomes" id="UP000327030">
    <property type="component" value="Chromosome 1"/>
</dbReference>
<dbReference type="InterPro" id="IPR016177">
    <property type="entry name" value="DNA-bd_dom_sf"/>
</dbReference>
<comment type="similarity">
    <text evidence="2">Belongs to the 'phage' integrase family.</text>
</comment>
<accession>A0A5P6VP60</accession>
<dbReference type="Pfam" id="PF00589">
    <property type="entry name" value="Phage_integrase"/>
    <property type="match status" value="1"/>
</dbReference>
<dbReference type="InterPro" id="IPR044068">
    <property type="entry name" value="CB"/>
</dbReference>
<dbReference type="KEGG" id="pxv:FXF36_04245"/>
<dbReference type="PROSITE" id="PS51900">
    <property type="entry name" value="CB"/>
    <property type="match status" value="1"/>
</dbReference>
<evidence type="ECO:0000256" key="1">
    <source>
        <dbReference type="ARBA" id="ARBA00003283"/>
    </source>
</evidence>
<organism evidence="10 11">
    <name type="scientific">Pseudobutyrivibrio xylanivorans</name>
    <dbReference type="NCBI Taxonomy" id="185007"/>
    <lineage>
        <taxon>Bacteria</taxon>
        <taxon>Bacillati</taxon>
        <taxon>Bacillota</taxon>
        <taxon>Clostridia</taxon>
        <taxon>Lachnospirales</taxon>
        <taxon>Lachnospiraceae</taxon>
        <taxon>Pseudobutyrivibrio</taxon>
    </lineage>
</organism>
<protein>
    <submittedName>
        <fullName evidence="10">Site-specific integrase</fullName>
    </submittedName>
</protein>
<dbReference type="Gene3D" id="1.10.150.130">
    <property type="match status" value="1"/>
</dbReference>
<evidence type="ECO:0000256" key="4">
    <source>
        <dbReference type="ARBA" id="ARBA00023125"/>
    </source>
</evidence>
<dbReference type="RefSeq" id="WP_151622635.1">
    <property type="nucleotide sequence ID" value="NZ_CP043028.1"/>
</dbReference>
<dbReference type="InterPro" id="IPR004191">
    <property type="entry name" value="Integrase_Tn916-type_DNA-bd_N"/>
</dbReference>
<evidence type="ECO:0000256" key="2">
    <source>
        <dbReference type="ARBA" id="ARBA00008857"/>
    </source>
</evidence>
<dbReference type="Pfam" id="PF02920">
    <property type="entry name" value="Integrase_DNA"/>
    <property type="match status" value="1"/>
</dbReference>
<proteinExistence type="inferred from homology"/>
<dbReference type="InterPro" id="IPR050090">
    <property type="entry name" value="Tyrosine_recombinase_XerCD"/>
</dbReference>
<keyword evidence="5" id="KW-0233">DNA recombination</keyword>
<evidence type="ECO:0000256" key="7">
    <source>
        <dbReference type="SAM" id="MobiDB-lite"/>
    </source>
</evidence>
<evidence type="ECO:0000256" key="3">
    <source>
        <dbReference type="ARBA" id="ARBA00022908"/>
    </source>
</evidence>
<evidence type="ECO:0000256" key="5">
    <source>
        <dbReference type="ARBA" id="ARBA00023172"/>
    </source>
</evidence>
<dbReference type="AlphaFoldDB" id="A0A5P6VP60"/>
<reference evidence="11" key="1">
    <citation type="submission" date="2019-08" db="EMBL/GenBank/DDBJ databases">
        <title>Complete Genome Sequence of the Polysaccharide-Degrading Rumen Bacterium Pseudobutyrivibrio xylanivorans MA3014.</title>
        <authorList>
            <person name="Palevich N."/>
            <person name="Maclean P.H."/>
            <person name="Kelly W.J."/>
            <person name="Leahy S.C."/>
            <person name="Rakonjac J."/>
            <person name="Attwood G.T."/>
        </authorList>
    </citation>
    <scope>NUCLEOTIDE SEQUENCE [LARGE SCALE GENOMIC DNA]</scope>
    <source>
        <strain evidence="11">MA3014</strain>
    </source>
</reference>
<dbReference type="GO" id="GO:0003677">
    <property type="term" value="F:DNA binding"/>
    <property type="evidence" value="ECO:0007669"/>
    <property type="project" value="UniProtKB-UniRule"/>
</dbReference>
<dbReference type="Pfam" id="PF14659">
    <property type="entry name" value="Phage_int_SAM_3"/>
    <property type="match status" value="1"/>
</dbReference>
<comment type="function">
    <text evidence="1">Site-specific tyrosine recombinase, which acts by catalyzing the cutting and rejoining of the recombining DNA molecules.</text>
</comment>
<dbReference type="InterPro" id="IPR010998">
    <property type="entry name" value="Integrase_recombinase_N"/>
</dbReference>
<dbReference type="InterPro" id="IPR011010">
    <property type="entry name" value="DNA_brk_join_enz"/>
</dbReference>